<dbReference type="Proteomes" id="UP000887579">
    <property type="component" value="Unplaced"/>
</dbReference>
<proteinExistence type="predicted"/>
<evidence type="ECO:0000313" key="1">
    <source>
        <dbReference type="Proteomes" id="UP000887579"/>
    </source>
</evidence>
<protein>
    <submittedName>
        <fullName evidence="2">Uncharacterized protein</fullName>
    </submittedName>
</protein>
<accession>A0AC34GUH6</accession>
<sequence>MVQPNNATPNKNVEFITLTENFPRYRGYCKLKLDLLSKHLIVDPYDESVKPVSASFEWNCILEAVS</sequence>
<dbReference type="WBParaSite" id="ES5_v2.g8424.t1">
    <property type="protein sequence ID" value="ES5_v2.g8424.t1"/>
    <property type="gene ID" value="ES5_v2.g8424"/>
</dbReference>
<evidence type="ECO:0000313" key="2">
    <source>
        <dbReference type="WBParaSite" id="ES5_v2.g8424.t1"/>
    </source>
</evidence>
<name>A0AC34GUH6_9BILA</name>
<organism evidence="1 2">
    <name type="scientific">Panagrolaimus sp. ES5</name>
    <dbReference type="NCBI Taxonomy" id="591445"/>
    <lineage>
        <taxon>Eukaryota</taxon>
        <taxon>Metazoa</taxon>
        <taxon>Ecdysozoa</taxon>
        <taxon>Nematoda</taxon>
        <taxon>Chromadorea</taxon>
        <taxon>Rhabditida</taxon>
        <taxon>Tylenchina</taxon>
        <taxon>Panagrolaimomorpha</taxon>
        <taxon>Panagrolaimoidea</taxon>
        <taxon>Panagrolaimidae</taxon>
        <taxon>Panagrolaimus</taxon>
    </lineage>
</organism>
<reference evidence="2" key="1">
    <citation type="submission" date="2022-11" db="UniProtKB">
        <authorList>
            <consortium name="WormBaseParasite"/>
        </authorList>
    </citation>
    <scope>IDENTIFICATION</scope>
</reference>